<dbReference type="Pfam" id="PF02775">
    <property type="entry name" value="TPP_enzyme_C"/>
    <property type="match status" value="1"/>
</dbReference>
<dbReference type="UniPathway" id="UPA00047">
    <property type="reaction ID" value="UER00055"/>
</dbReference>
<dbReference type="Gene3D" id="3.40.50.970">
    <property type="match status" value="1"/>
</dbReference>
<evidence type="ECO:0000259" key="1">
    <source>
        <dbReference type="Pfam" id="PF02775"/>
    </source>
</evidence>
<name>A0A7I7L9X9_9MYCO</name>
<dbReference type="Proteomes" id="UP000467164">
    <property type="component" value="Chromosome"/>
</dbReference>
<keyword evidence="3" id="KW-1185">Reference proteome</keyword>
<organism evidence="2 3">
    <name type="scientific">Mycobacterium shottsii</name>
    <dbReference type="NCBI Taxonomy" id="133549"/>
    <lineage>
        <taxon>Bacteria</taxon>
        <taxon>Bacillati</taxon>
        <taxon>Actinomycetota</taxon>
        <taxon>Actinomycetes</taxon>
        <taxon>Mycobacteriales</taxon>
        <taxon>Mycobacteriaceae</taxon>
        <taxon>Mycobacterium</taxon>
        <taxon>Mycobacterium ulcerans group</taxon>
    </lineage>
</organism>
<dbReference type="SUPFAM" id="SSF52518">
    <property type="entry name" value="Thiamin diphosphate-binding fold (THDP-binding)"/>
    <property type="match status" value="1"/>
</dbReference>
<reference evidence="2 3" key="1">
    <citation type="journal article" date="2019" name="Emerg. Microbes Infect.">
        <title>Comprehensive subspecies identification of 175 nontuberculous mycobacteria species based on 7547 genomic profiles.</title>
        <authorList>
            <person name="Matsumoto Y."/>
            <person name="Kinjo T."/>
            <person name="Motooka D."/>
            <person name="Nabeya D."/>
            <person name="Jung N."/>
            <person name="Uechi K."/>
            <person name="Horii T."/>
            <person name="Iida T."/>
            <person name="Fujita J."/>
            <person name="Nakamura S."/>
        </authorList>
    </citation>
    <scope>NUCLEOTIDE SEQUENCE [LARGE SCALE GENOMIC DNA]</scope>
    <source>
        <strain evidence="2 3">JCM 12657</strain>
    </source>
</reference>
<feature type="domain" description="Thiamine pyrophosphate enzyme TPP-binding" evidence="1">
    <location>
        <begin position="1"/>
        <end position="68"/>
    </location>
</feature>
<dbReference type="GO" id="GO:0009099">
    <property type="term" value="P:L-valine biosynthetic process"/>
    <property type="evidence" value="ECO:0007669"/>
    <property type="project" value="UniProtKB-UniPathway"/>
</dbReference>
<dbReference type="GO" id="GO:0000287">
    <property type="term" value="F:magnesium ion binding"/>
    <property type="evidence" value="ECO:0007669"/>
    <property type="project" value="UniProtKB-ARBA"/>
</dbReference>
<evidence type="ECO:0000313" key="2">
    <source>
        <dbReference type="EMBL" id="BBX56846.1"/>
    </source>
</evidence>
<proteinExistence type="predicted"/>
<dbReference type="GO" id="GO:0030976">
    <property type="term" value="F:thiamine pyrophosphate binding"/>
    <property type="evidence" value="ECO:0007669"/>
    <property type="project" value="InterPro"/>
</dbReference>
<dbReference type="InterPro" id="IPR029061">
    <property type="entry name" value="THDP-binding"/>
</dbReference>
<accession>A0A7I7L9X9</accession>
<dbReference type="GO" id="GO:0009097">
    <property type="term" value="P:isoleucine biosynthetic process"/>
    <property type="evidence" value="ECO:0007669"/>
    <property type="project" value="UniProtKB-UniPathway"/>
</dbReference>
<sequence>MRDNSYDMVGFQEVLKYGRTSGIELADYDVVHYAKAFGAKGIRIHSMDQFAEVFRMSLAEPGVTLIDVPVDYSRNIELFAELHDGVLD</sequence>
<evidence type="ECO:0000313" key="3">
    <source>
        <dbReference type="Proteomes" id="UP000467164"/>
    </source>
</evidence>
<gene>
    <name evidence="2" type="ORF">MSHO_21910</name>
</gene>
<dbReference type="InterPro" id="IPR011766">
    <property type="entry name" value="TPP_enzyme_TPP-bd"/>
</dbReference>
<dbReference type="EMBL" id="AP022572">
    <property type="protein sequence ID" value="BBX56846.1"/>
    <property type="molecule type" value="Genomic_DNA"/>
</dbReference>
<dbReference type="AlphaFoldDB" id="A0A7I7L9X9"/>
<protein>
    <recommendedName>
        <fullName evidence="1">Thiamine pyrophosphate enzyme TPP-binding domain-containing protein</fullName>
    </recommendedName>
</protein>
<dbReference type="UniPathway" id="UPA00049">
    <property type="reaction ID" value="UER00059"/>
</dbReference>
<dbReference type="KEGG" id="msho:MSHO_21910"/>
<dbReference type="GO" id="GO:0003824">
    <property type="term" value="F:catalytic activity"/>
    <property type="evidence" value="ECO:0007669"/>
    <property type="project" value="InterPro"/>
</dbReference>